<dbReference type="InterPro" id="IPR000033">
    <property type="entry name" value="LDLR_classB_rpt"/>
</dbReference>
<protein>
    <submittedName>
        <fullName evidence="1">Uncharacterized protein</fullName>
    </submittedName>
</protein>
<organism evidence="1 2">
    <name type="scientific">Aphidius gifuensis</name>
    <name type="common">Parasitoid wasp</name>
    <dbReference type="NCBI Taxonomy" id="684658"/>
    <lineage>
        <taxon>Eukaryota</taxon>
        <taxon>Metazoa</taxon>
        <taxon>Ecdysozoa</taxon>
        <taxon>Arthropoda</taxon>
        <taxon>Hexapoda</taxon>
        <taxon>Insecta</taxon>
        <taxon>Pterygota</taxon>
        <taxon>Neoptera</taxon>
        <taxon>Endopterygota</taxon>
        <taxon>Hymenoptera</taxon>
        <taxon>Apocrita</taxon>
        <taxon>Ichneumonoidea</taxon>
        <taxon>Braconidae</taxon>
        <taxon>Aphidiinae</taxon>
        <taxon>Aphidius</taxon>
    </lineage>
</organism>
<dbReference type="EMBL" id="JACMRX010000001">
    <property type="protein sequence ID" value="KAF7997308.1"/>
    <property type="molecule type" value="Genomic_DNA"/>
</dbReference>
<dbReference type="SUPFAM" id="SSF63825">
    <property type="entry name" value="YWTD domain"/>
    <property type="match status" value="1"/>
</dbReference>
<gene>
    <name evidence="1" type="ORF">HCN44_005585</name>
</gene>
<keyword evidence="2" id="KW-1185">Reference proteome</keyword>
<dbReference type="SMART" id="SM00135">
    <property type="entry name" value="LY"/>
    <property type="match status" value="3"/>
</dbReference>
<reference evidence="1 2" key="1">
    <citation type="submission" date="2020-08" db="EMBL/GenBank/DDBJ databases">
        <title>Aphidius gifuensis genome sequencing and assembly.</title>
        <authorList>
            <person name="Du Z."/>
        </authorList>
    </citation>
    <scope>NUCLEOTIDE SEQUENCE [LARGE SCALE GENOMIC DNA]</scope>
    <source>
        <strain evidence="1">YNYX2018</strain>
        <tissue evidence="1">Adults</tissue>
    </source>
</reference>
<dbReference type="Gene3D" id="2.120.10.30">
    <property type="entry name" value="TolB, C-terminal domain"/>
    <property type="match status" value="1"/>
</dbReference>
<evidence type="ECO:0000313" key="2">
    <source>
        <dbReference type="Proteomes" id="UP000639338"/>
    </source>
</evidence>
<sequence length="880" mass="102137">MRLLQSANFFLATLKKFSLIQQFTNELTISNIEIESNSQFNFKSYDSIGKITNNCAKNIIYMLKYNASNETKKTLEVIHYDGNKKFQRIKQVENMFDNAISITSDYKTGKIYWAVNDNGNYSIKVTDELFSKWNYIIYPNNKYPIGKIQVYPKGSGIFFSKGDDIWYTSNSLNSTPKLLASDGVIDFAIDYATDNSLNSTPKLLASDGVIDFAIDYATDNLCWIQRDLYLHNFYCANITTPSQPKVERGPKFINYGMPTGNLGAFNNTFYWTENIMSQQLLFANDGYETTVKFGKNINDGIQSFVSLNCPYISDKEINFLLIVNASQISTLEYSTKDVNLSKNPIEIKHSRSFKIHDNIEEVTSYCANNSIFILRYSNISNVINKTIDVLRYKGNNKFERTVQVVKNVNDVVSIASDYTTGKIYWAENKNNNEFSIKVTNGSFEKAKYIIRPNDKISIKNLQVYPKRNKIFFTSHDHLWYTSCLSNNTVSLLYPNPKRELAILDLTIDYVTDKLCWITYFKKKSYIYCAAIDISDRQLIKKEIVLIDAIPKVVNNLVAFNNTFYWTTNEEIGQFNCTLAENQLMAENITEESMTIQLEYVIYSGLKFCKLQLENNEGKYYDIVRYYDATRRASLLSKNDNIEWIGDVDESCAFTIYPNRKQDTLKYSFIDIYKNMRVIASYNHEDKKLIHFDCPGTYDSTSKTCDINYVFNLFLPNKEITTGGKVTNITRKAPYTNDTITIYAPPVQYRKIKACSLNVEKHWHESDESIVTYYNTSAKSMISRDYEYIGYKDNSCSLKINNLNVAQNKLMDKNLYIVVDTEPAPIQYRIFDLNLEHNHRYEYNFFLNPLSWWKKNHFSKVYLRPKFNAIGLFLSVEPQYF</sequence>
<proteinExistence type="predicted"/>
<evidence type="ECO:0000313" key="1">
    <source>
        <dbReference type="EMBL" id="KAF7997308.1"/>
    </source>
</evidence>
<accession>A0A835CXC0</accession>
<comment type="caution">
    <text evidence="1">The sequence shown here is derived from an EMBL/GenBank/DDBJ whole genome shotgun (WGS) entry which is preliminary data.</text>
</comment>
<dbReference type="InterPro" id="IPR011042">
    <property type="entry name" value="6-blade_b-propeller_TolB-like"/>
</dbReference>
<dbReference type="AlphaFoldDB" id="A0A835CXC0"/>
<dbReference type="Proteomes" id="UP000639338">
    <property type="component" value="Unassembled WGS sequence"/>
</dbReference>
<name>A0A835CXC0_APHGI</name>